<evidence type="ECO:0000313" key="3">
    <source>
        <dbReference type="Proteomes" id="UP000271548"/>
    </source>
</evidence>
<feature type="transmembrane region" description="Helical" evidence="1">
    <location>
        <begin position="108"/>
        <end position="129"/>
    </location>
</feature>
<protein>
    <submittedName>
        <fullName evidence="2">Uncharacterized protein</fullName>
    </submittedName>
</protein>
<dbReference type="RefSeq" id="WP_120673870.1">
    <property type="nucleotide sequence ID" value="NZ_RAZS01000001.1"/>
</dbReference>
<keyword evidence="1" id="KW-1133">Transmembrane helix</keyword>
<evidence type="ECO:0000256" key="1">
    <source>
        <dbReference type="SAM" id="Phobius"/>
    </source>
</evidence>
<accession>A0ABX9RJY6</accession>
<proteinExistence type="predicted"/>
<comment type="caution">
    <text evidence="2">The sequence shown here is derived from an EMBL/GenBank/DDBJ whole genome shotgun (WGS) entry which is preliminary data.</text>
</comment>
<keyword evidence="1" id="KW-0812">Transmembrane</keyword>
<evidence type="ECO:0000313" key="2">
    <source>
        <dbReference type="EMBL" id="RKN24193.1"/>
    </source>
</evidence>
<keyword evidence="3" id="KW-1185">Reference proteome</keyword>
<feature type="transmembrane region" description="Helical" evidence="1">
    <location>
        <begin position="81"/>
        <end position="102"/>
    </location>
</feature>
<name>A0ABX9RJY6_9ACTN</name>
<gene>
    <name evidence="2" type="ORF">D7147_04220</name>
</gene>
<keyword evidence="1" id="KW-0472">Membrane</keyword>
<organism evidence="2 3">
    <name type="scientific">Micromonospora musae</name>
    <dbReference type="NCBI Taxonomy" id="1894970"/>
    <lineage>
        <taxon>Bacteria</taxon>
        <taxon>Bacillati</taxon>
        <taxon>Actinomycetota</taxon>
        <taxon>Actinomycetes</taxon>
        <taxon>Micromonosporales</taxon>
        <taxon>Micromonosporaceae</taxon>
        <taxon>Micromonospora</taxon>
    </lineage>
</organism>
<reference evidence="2 3" key="1">
    <citation type="submission" date="2018-09" db="EMBL/GenBank/DDBJ databases">
        <title>Micromonospora sp. nov. MS1-9, isolated from a root of Musa sp.</title>
        <authorList>
            <person name="Kuncharoen N."/>
            <person name="Kudo T."/>
            <person name="Ohkuma M."/>
            <person name="Yuki M."/>
            <person name="Tanasupawat S."/>
        </authorList>
    </citation>
    <scope>NUCLEOTIDE SEQUENCE [LARGE SCALE GENOMIC DNA]</scope>
    <source>
        <strain evidence="2 3">NGC1-4</strain>
    </source>
</reference>
<dbReference type="EMBL" id="RAZS01000001">
    <property type="protein sequence ID" value="RKN24193.1"/>
    <property type="molecule type" value="Genomic_DNA"/>
</dbReference>
<sequence>MTRTQLARVNTRRPSVVARRIIGTPAEVAASVALVRDSGRLLSMTAPQQIPGNAARVTVTVRFLDTGRSAPAPVRRPRRGVAVAAIAVPAVGVIAAVGYLAAQLVAAIRAAFPLIAGGALVLLLLALLLRKSGRCCPGLHCPGCGH</sequence>
<dbReference type="Proteomes" id="UP000271548">
    <property type="component" value="Unassembled WGS sequence"/>
</dbReference>